<proteinExistence type="predicted"/>
<evidence type="ECO:0000313" key="1">
    <source>
        <dbReference type="EMBL" id="PDN88518.1"/>
    </source>
</evidence>
<name>A0A2A6DFV3_SALER</name>
<dbReference type="AlphaFoldDB" id="A0A2A6DFV3"/>
<dbReference type="RefSeq" id="WP_001530185.1">
    <property type="nucleotide sequence ID" value="NZ_AP026948.1"/>
</dbReference>
<protein>
    <submittedName>
        <fullName evidence="1">Uncharacterized protein</fullName>
    </submittedName>
</protein>
<dbReference type="EMBL" id="NPLM01000001">
    <property type="protein sequence ID" value="PDN88518.1"/>
    <property type="molecule type" value="Genomic_DNA"/>
</dbReference>
<organism evidence="1">
    <name type="scientific">Salmonella enterica</name>
    <name type="common">Salmonella choleraesuis</name>
    <dbReference type="NCBI Taxonomy" id="28901"/>
    <lineage>
        <taxon>Bacteria</taxon>
        <taxon>Pseudomonadati</taxon>
        <taxon>Pseudomonadota</taxon>
        <taxon>Gammaproteobacteria</taxon>
        <taxon>Enterobacterales</taxon>
        <taxon>Enterobacteriaceae</taxon>
        <taxon>Salmonella</taxon>
    </lineage>
</organism>
<comment type="caution">
    <text evidence="1">The sequence shown here is derived from an EMBL/GenBank/DDBJ whole genome shotgun (WGS) entry which is preliminary data.</text>
</comment>
<reference evidence="1" key="1">
    <citation type="submission" date="2017-08" db="EMBL/GenBank/DDBJ databases">
        <title>Whole genome sequencing of Salmonella enterica.</title>
        <authorList>
            <person name="Bell R."/>
            <person name="Levy K."/>
        </authorList>
    </citation>
    <scope>NUCLEOTIDE SEQUENCE [LARGE SCALE GENOMIC DNA]</scope>
    <source>
        <strain evidence="1">CFSAN060805</strain>
    </source>
</reference>
<dbReference type="Proteomes" id="UP000873581">
    <property type="component" value="Unassembled WGS sequence"/>
</dbReference>
<accession>A0A2A6DFV3</accession>
<sequence>MKSKLRKMVNKTKTQAVVSRKANLKTKQLSHVCEAEYKEADNGHYPERSMKQTKLMVRITLTVMGIVLLLH</sequence>
<gene>
    <name evidence="1" type="ORF">CIC26_02315</name>
</gene>